<comment type="caution">
    <text evidence="1">The sequence shown here is derived from an EMBL/GenBank/DDBJ whole genome shotgun (WGS) entry which is preliminary data.</text>
</comment>
<proteinExistence type="predicted"/>
<sequence length="117" mass="13714">MSSSFEYGFDRQDHKDFQEYNLRYVIETSVDKLIKTWYRKPEEGEEGIFCQSEDVMHDLVRARKIPRDMGSISAKKIGTTLKNQGYKNKSKRGVYKGKKGTRYGYLVIPLYDVQKNS</sequence>
<protein>
    <submittedName>
        <fullName evidence="1">Uncharacterized protein</fullName>
    </submittedName>
</protein>
<name>A0A5J4QHW9_9ZZZZ</name>
<gene>
    <name evidence="1" type="ORF">EZS27_028851</name>
</gene>
<dbReference type="EMBL" id="SNRY01003293">
    <property type="protein sequence ID" value="KAA6321506.1"/>
    <property type="molecule type" value="Genomic_DNA"/>
</dbReference>
<organism evidence="1">
    <name type="scientific">termite gut metagenome</name>
    <dbReference type="NCBI Taxonomy" id="433724"/>
    <lineage>
        <taxon>unclassified sequences</taxon>
        <taxon>metagenomes</taxon>
        <taxon>organismal metagenomes</taxon>
    </lineage>
</organism>
<reference evidence="1" key="1">
    <citation type="submission" date="2019-03" db="EMBL/GenBank/DDBJ databases">
        <title>Single cell metagenomics reveals metabolic interactions within the superorganism composed of flagellate Streblomastix strix and complex community of Bacteroidetes bacteria on its surface.</title>
        <authorList>
            <person name="Treitli S.C."/>
            <person name="Kolisko M."/>
            <person name="Husnik F."/>
            <person name="Keeling P."/>
            <person name="Hampl V."/>
        </authorList>
    </citation>
    <scope>NUCLEOTIDE SEQUENCE</scope>
    <source>
        <strain evidence="1">STM</strain>
    </source>
</reference>
<accession>A0A5J4QHW9</accession>
<dbReference type="AlphaFoldDB" id="A0A5J4QHW9"/>
<evidence type="ECO:0000313" key="1">
    <source>
        <dbReference type="EMBL" id="KAA6321506.1"/>
    </source>
</evidence>